<reference evidence="20 21" key="1">
    <citation type="submission" date="2022-09" db="EMBL/GenBank/DDBJ databases">
        <authorList>
            <person name="Palmer J.M."/>
        </authorList>
    </citation>
    <scope>NUCLEOTIDE SEQUENCE [LARGE SCALE GENOMIC DNA]</scope>
    <source>
        <strain evidence="20 21">DSM 7382</strain>
    </source>
</reference>
<comment type="catalytic activity">
    <reaction evidence="1">
        <text>a triacylglycerol + H2O = a diacylglycerol + a fatty acid + H(+)</text>
        <dbReference type="Rhea" id="RHEA:12044"/>
        <dbReference type="ChEBI" id="CHEBI:15377"/>
        <dbReference type="ChEBI" id="CHEBI:15378"/>
        <dbReference type="ChEBI" id="CHEBI:17855"/>
        <dbReference type="ChEBI" id="CHEBI:18035"/>
        <dbReference type="ChEBI" id="CHEBI:28868"/>
        <dbReference type="EC" id="3.1.1.3"/>
    </reaction>
</comment>
<dbReference type="PANTHER" id="PTHR47175:SF2">
    <property type="entry name" value="LIPASE ATG15-RELATED"/>
    <property type="match status" value="1"/>
</dbReference>
<dbReference type="GO" id="GO:0004620">
    <property type="term" value="F:phospholipase activity"/>
    <property type="evidence" value="ECO:0007669"/>
    <property type="project" value="TreeGrafter"/>
</dbReference>
<evidence type="ECO:0000256" key="6">
    <source>
        <dbReference type="ARBA" id="ARBA00013279"/>
    </source>
</evidence>
<keyword evidence="15" id="KW-0472">Membrane</keyword>
<evidence type="ECO:0000256" key="12">
    <source>
        <dbReference type="ARBA" id="ARBA00022989"/>
    </source>
</evidence>
<proteinExistence type="inferred from homology"/>
<comment type="similarity">
    <text evidence="4">Belongs to the AB hydrolase superfamily. Lipase family.</text>
</comment>
<evidence type="ECO:0000256" key="11">
    <source>
        <dbReference type="ARBA" id="ARBA00022968"/>
    </source>
</evidence>
<evidence type="ECO:0000256" key="1">
    <source>
        <dbReference type="ARBA" id="ARBA00001024"/>
    </source>
</evidence>
<dbReference type="EMBL" id="JASBNA010000057">
    <property type="protein sequence ID" value="KAK7679578.1"/>
    <property type="molecule type" value="Genomic_DNA"/>
</dbReference>
<evidence type="ECO:0000256" key="2">
    <source>
        <dbReference type="ARBA" id="ARBA00004270"/>
    </source>
</evidence>
<dbReference type="GO" id="GO:0046461">
    <property type="term" value="P:neutral lipid catabolic process"/>
    <property type="evidence" value="ECO:0007669"/>
    <property type="project" value="TreeGrafter"/>
</dbReference>
<name>A0AAW0FQ01_9APHY</name>
<keyword evidence="9" id="KW-0378">Hydrolase</keyword>
<dbReference type="InterPro" id="IPR029058">
    <property type="entry name" value="AB_hydrolase_fold"/>
</dbReference>
<dbReference type="InterPro" id="IPR050805">
    <property type="entry name" value="ATG15_Lipase"/>
</dbReference>
<evidence type="ECO:0000256" key="8">
    <source>
        <dbReference type="ARBA" id="ARBA00022753"/>
    </source>
</evidence>
<keyword evidence="7" id="KW-0812">Transmembrane</keyword>
<feature type="domain" description="Fungal lipase-type" evidence="19">
    <location>
        <begin position="280"/>
        <end position="306"/>
    </location>
</feature>
<evidence type="ECO:0000256" key="16">
    <source>
        <dbReference type="ARBA" id="ARBA00023180"/>
    </source>
</evidence>
<organism evidence="20 21">
    <name type="scientific">Cerrena zonata</name>
    <dbReference type="NCBI Taxonomy" id="2478898"/>
    <lineage>
        <taxon>Eukaryota</taxon>
        <taxon>Fungi</taxon>
        <taxon>Dikarya</taxon>
        <taxon>Basidiomycota</taxon>
        <taxon>Agaricomycotina</taxon>
        <taxon>Agaricomycetes</taxon>
        <taxon>Polyporales</taxon>
        <taxon>Cerrenaceae</taxon>
        <taxon>Cerrena</taxon>
    </lineage>
</organism>
<sequence>MVYLKTAARRLLVLPYYCNYLEPEPLSSNLACRTMLYNYLPNALQYLLATYIFTPQVTTPGPLRFGLRHEFGLTNSSRPVFSNIHAASQLTYDAYEITTQRTPTYRPRNQDAFFRSRHFSSEARRELGWEETELEGPDVNDRETLLMLAKMTANAYSRPGQKDWYDLGPDWNNSYPFGWEPDSDGFRGHIFATEDNSTVIISVKGTSAGWVVGGGGPTTRKDKLNDNLLFSCCCARVGPTWSPVCDCYRGNYKCDQNCLEKSLVDDSLFYPVGTNLYNNVTYLYPDANIWVIGHSLGGSLASLLGVTFGVPVVAFEAVGEKLAAQRLHLALPPSLQHITHVYNTGDPIAMGTCTGVASTCAIGGFALETGCHLGKVIRYDTVTHLKWSVHIGNHGIAVVIDHLLSKEWAYDNVEGGENRTVPALTEEEGCVDCYNWEYGDFEKSLDGPSCGLRD</sequence>
<keyword evidence="14" id="KW-0443">Lipid metabolism</keyword>
<evidence type="ECO:0000256" key="15">
    <source>
        <dbReference type="ARBA" id="ARBA00023136"/>
    </source>
</evidence>
<gene>
    <name evidence="20" type="ORF">QCA50_017288</name>
</gene>
<dbReference type="SUPFAM" id="SSF53474">
    <property type="entry name" value="alpha/beta-Hydrolases"/>
    <property type="match status" value="1"/>
</dbReference>
<keyword evidence="10" id="KW-0442">Lipid degradation</keyword>
<evidence type="ECO:0000256" key="17">
    <source>
        <dbReference type="ARBA" id="ARBA00024663"/>
    </source>
</evidence>
<comment type="subunit">
    <text evidence="5">Binds to both phosphatidylinositol (PI) and phosphatidylinositol 3,5-bisphosphate (PIP2).</text>
</comment>
<evidence type="ECO:0000256" key="13">
    <source>
        <dbReference type="ARBA" id="ARBA00023006"/>
    </source>
</evidence>
<evidence type="ECO:0000256" key="7">
    <source>
        <dbReference type="ARBA" id="ARBA00022692"/>
    </source>
</evidence>
<dbReference type="GO" id="GO:0005775">
    <property type="term" value="C:vacuolar lumen"/>
    <property type="evidence" value="ECO:0007669"/>
    <property type="project" value="TreeGrafter"/>
</dbReference>
<dbReference type="InterPro" id="IPR002921">
    <property type="entry name" value="Fungal_lipase-type"/>
</dbReference>
<comment type="function">
    <text evidence="17">Lipase which is essential for lysis of subvacuolar cytoplasm to vacuole targeted bodies and intravacuolar autophagic bodies. Involved in the lysis of intravacuolar multivesicular body (MVB) vesicles. The intravacuolar membrane disintegration by ATG15 is critical to life span extension.</text>
</comment>
<evidence type="ECO:0000256" key="18">
    <source>
        <dbReference type="ARBA" id="ARBA00029828"/>
    </source>
</evidence>
<evidence type="ECO:0000259" key="19">
    <source>
        <dbReference type="Pfam" id="PF01764"/>
    </source>
</evidence>
<evidence type="ECO:0000256" key="14">
    <source>
        <dbReference type="ARBA" id="ARBA00023098"/>
    </source>
</evidence>
<comment type="caution">
    <text evidence="20">The sequence shown here is derived from an EMBL/GenBank/DDBJ whole genome shotgun (WGS) entry which is preliminary data.</text>
</comment>
<keyword evidence="21" id="KW-1185">Reference proteome</keyword>
<dbReference type="Proteomes" id="UP001385951">
    <property type="component" value="Unassembled WGS sequence"/>
</dbReference>
<accession>A0AAW0FQ01</accession>
<keyword evidence="11" id="KW-0735">Signal-anchor</keyword>
<dbReference type="GO" id="GO:0034727">
    <property type="term" value="P:piecemeal microautophagy of the nucleus"/>
    <property type="evidence" value="ECO:0007669"/>
    <property type="project" value="TreeGrafter"/>
</dbReference>
<comment type="subcellular location">
    <subcellularLocation>
        <location evidence="3">Endosome</location>
        <location evidence="3">Multivesicular body membrane</location>
        <topology evidence="3">Single-pass type II membrane protein</topology>
    </subcellularLocation>
    <subcellularLocation>
        <location evidence="2">Prevacuolar compartment membrane</location>
        <topology evidence="2">Single-pass type II membrane protein</topology>
    </subcellularLocation>
</comment>
<evidence type="ECO:0000256" key="4">
    <source>
        <dbReference type="ARBA" id="ARBA00010701"/>
    </source>
</evidence>
<dbReference type="AlphaFoldDB" id="A0AAW0FQ01"/>
<dbReference type="GO" id="GO:0004806">
    <property type="term" value="F:triacylglycerol lipase activity"/>
    <property type="evidence" value="ECO:0007669"/>
    <property type="project" value="UniProtKB-EC"/>
</dbReference>
<dbReference type="Gene3D" id="3.40.50.1820">
    <property type="entry name" value="alpha/beta hydrolase"/>
    <property type="match status" value="1"/>
</dbReference>
<dbReference type="GO" id="GO:0032585">
    <property type="term" value="C:multivesicular body membrane"/>
    <property type="evidence" value="ECO:0007669"/>
    <property type="project" value="UniProtKB-SubCell"/>
</dbReference>
<keyword evidence="13" id="KW-0072">Autophagy</keyword>
<evidence type="ECO:0000256" key="5">
    <source>
        <dbReference type="ARBA" id="ARBA00011137"/>
    </source>
</evidence>
<dbReference type="Pfam" id="PF01764">
    <property type="entry name" value="Lipase_3"/>
    <property type="match status" value="1"/>
</dbReference>
<dbReference type="CDD" id="cd00519">
    <property type="entry name" value="Lipase_3"/>
    <property type="match status" value="1"/>
</dbReference>
<dbReference type="GO" id="GO:0006660">
    <property type="term" value="P:phosphatidylserine catabolic process"/>
    <property type="evidence" value="ECO:0007669"/>
    <property type="project" value="TreeGrafter"/>
</dbReference>
<evidence type="ECO:0000256" key="9">
    <source>
        <dbReference type="ARBA" id="ARBA00022801"/>
    </source>
</evidence>
<evidence type="ECO:0000256" key="10">
    <source>
        <dbReference type="ARBA" id="ARBA00022963"/>
    </source>
</evidence>
<evidence type="ECO:0000313" key="20">
    <source>
        <dbReference type="EMBL" id="KAK7679578.1"/>
    </source>
</evidence>
<dbReference type="EC" id="3.1.1.3" evidence="6"/>
<evidence type="ECO:0000313" key="21">
    <source>
        <dbReference type="Proteomes" id="UP001385951"/>
    </source>
</evidence>
<dbReference type="GO" id="GO:0034496">
    <property type="term" value="P:multivesicular body membrane disassembly"/>
    <property type="evidence" value="ECO:0007669"/>
    <property type="project" value="TreeGrafter"/>
</dbReference>
<keyword evidence="12" id="KW-1133">Transmembrane helix</keyword>
<protein>
    <recommendedName>
        <fullName evidence="6">triacylglycerol lipase</fullName>
        <ecNumber evidence="6">3.1.1.3</ecNumber>
    </recommendedName>
    <alternativeName>
        <fullName evidence="18">Autophagy-related protein 15</fullName>
    </alternativeName>
</protein>
<keyword evidence="16" id="KW-0325">Glycoprotein</keyword>
<evidence type="ECO:0000256" key="3">
    <source>
        <dbReference type="ARBA" id="ARBA00004343"/>
    </source>
</evidence>
<keyword evidence="8" id="KW-0967">Endosome</keyword>
<dbReference type="PANTHER" id="PTHR47175">
    <property type="entry name" value="LIPASE ATG15-RELATED"/>
    <property type="match status" value="1"/>
</dbReference>